<dbReference type="NCBIfam" id="NF045579">
    <property type="entry name" value="rhamnoside_JR"/>
    <property type="match status" value="1"/>
</dbReference>
<sequence>MLVRNERVLSSLLVSIAFLLMAFLTGCDNKSSANSKLKIGQWPEPTSESRPWARWWWMGSAVDKDNLSYLMHEYSEAGIGGLEIAPIYGAKGFENTFLDYLSPEWIAMLQHSISIADSLGMQIDLTQGTGWPFGGEMVTPEMAAKKMRIQHYRYSQDKGLDRPIKIEEKNTNGKSHYLHTLMAYKDSESPKNLTDRVAVDGGLNWNGEGDWTLIAVFEIQTGQKVKRAAPGGKGFTLDHFSEIAVKQYLDHFDSAFRGDFPGIRAFYNDSFEVYGADFTGDYFNYFQSKRGYDIRNHLAQLTAENPGEEGRRLKSDYRETISDMLLENFTHQWSSWAKGHQKLTKNQAHGSPGNLLDLYAAVSIPEGETFGSSYFPIPGIRRDSSDIRNVDPDPIMLKFASSAAHLTGNNLASTETFTWLGEHFKSSFSQAKPELEQAFLAGINHMFYHGITYSPQEVEFPGWLFYASLNLNTHNSLWPHLKGFNGYVQRVQSILQSGMPDNELLMYWPVYDVWADPEGLGKTLTVHGIDEWLHPTSFYKESKKLMEIGYGLDFVSDALLNTLEVKDHVLIGADGKFRSAAIVVPKTAYMPVATLKQLIALAKEGAHIVFQDKPADVPGFKDHDGRKVTLDSMWQSIPLKPNAQGSGADFGKGKILVSKELPSALGSFGIEREKLTDLGLKYIRRRVGEQKYYYLVNHTANKISEMVSFETEGKAAILMDPEQGTIGLAKVNTGSGSTKVAISLLPGQSVIVHVLNELPKGLAPWKYEVPDPEIIDVSNTWKLTFTKGGPALPSGQVLENLQPWTSLKGEDIEDFSGQAMYESSFELGSLNDKAKYVLNLGEVLESAKVWVNDKEVGYAFSIPFRLDISDFVKKGKNTLRVEVANLMANHVRYMDKNEILWRNYHEINFVNIDYKPFDASDWEVMPSGLAGPVNIEVHDL</sequence>
<dbReference type="PROSITE" id="PS51257">
    <property type="entry name" value="PROKAR_LIPOPROTEIN"/>
    <property type="match status" value="1"/>
</dbReference>
<dbReference type="Gene3D" id="2.60.120.260">
    <property type="entry name" value="Galactose-binding domain-like"/>
    <property type="match status" value="1"/>
</dbReference>
<dbReference type="RefSeq" id="WP_020888410.1">
    <property type="nucleotide sequence ID" value="NZ_ATNM01000197.1"/>
</dbReference>
<name>S7WM09_9BACT</name>
<dbReference type="eggNOG" id="COG3250">
    <property type="taxonomic scope" value="Bacteria"/>
</dbReference>
<comment type="similarity">
    <text evidence="1">Belongs to the glycosyl hydrolase 2 family.</text>
</comment>
<feature type="domain" description="Glycosyl hydrolases family 2 sugar binding" evidence="2">
    <location>
        <begin position="797"/>
        <end position="896"/>
    </location>
</feature>
<dbReference type="Proteomes" id="UP000014974">
    <property type="component" value="Unassembled WGS sequence"/>
</dbReference>
<dbReference type="PANTHER" id="PTHR36848:SF2">
    <property type="entry name" value="SECRETED PROTEIN"/>
    <property type="match status" value="1"/>
</dbReference>
<evidence type="ECO:0000313" key="4">
    <source>
        <dbReference type="Proteomes" id="UP000014974"/>
    </source>
</evidence>
<gene>
    <name evidence="3" type="ORF">ADICYQ_5746</name>
</gene>
<dbReference type="GO" id="GO:0004553">
    <property type="term" value="F:hydrolase activity, hydrolyzing O-glycosyl compounds"/>
    <property type="evidence" value="ECO:0007669"/>
    <property type="project" value="InterPro"/>
</dbReference>
<reference evidence="3 4" key="1">
    <citation type="journal article" date="2013" name="Genome Announc.">
        <title>Draft Genome Sequence of Cyclobacterium qasimii Strain M12-11BT, Isolated from Arctic Marine Sediment.</title>
        <authorList>
            <person name="Shivaji S."/>
            <person name="Ara S."/>
            <person name="Singh A."/>
            <person name="Kumar Pinnaka A."/>
        </authorList>
    </citation>
    <scope>NUCLEOTIDE SEQUENCE [LARGE SCALE GENOMIC DNA]</scope>
    <source>
        <strain evidence="3 4">M12-11B</strain>
    </source>
</reference>
<evidence type="ECO:0000313" key="3">
    <source>
        <dbReference type="EMBL" id="EPR65213.1"/>
    </source>
</evidence>
<accession>S7WM09</accession>
<dbReference type="GO" id="GO:0005975">
    <property type="term" value="P:carbohydrate metabolic process"/>
    <property type="evidence" value="ECO:0007669"/>
    <property type="project" value="InterPro"/>
</dbReference>
<evidence type="ECO:0000259" key="2">
    <source>
        <dbReference type="Pfam" id="PF02837"/>
    </source>
</evidence>
<dbReference type="OrthoDB" id="9761519at2"/>
<comment type="caution">
    <text evidence="3">The sequence shown here is derived from an EMBL/GenBank/DDBJ whole genome shotgun (WGS) entry which is preliminary data.</text>
</comment>
<dbReference type="AlphaFoldDB" id="S7WM09"/>
<proteinExistence type="inferred from homology"/>
<organism evidence="3 4">
    <name type="scientific">Cyclobacterium qasimii M12-11B</name>
    <dbReference type="NCBI Taxonomy" id="641524"/>
    <lineage>
        <taxon>Bacteria</taxon>
        <taxon>Pseudomonadati</taxon>
        <taxon>Bacteroidota</taxon>
        <taxon>Cytophagia</taxon>
        <taxon>Cytophagales</taxon>
        <taxon>Cyclobacteriaceae</taxon>
        <taxon>Cyclobacterium</taxon>
    </lineage>
</organism>
<dbReference type="InterPro" id="IPR053161">
    <property type="entry name" value="Ulvan_degrading_GH"/>
</dbReference>
<dbReference type="STRING" id="641524.ADICYQ_5746"/>
<dbReference type="EMBL" id="ATNM01000197">
    <property type="protein sequence ID" value="EPR65213.1"/>
    <property type="molecule type" value="Genomic_DNA"/>
</dbReference>
<dbReference type="Pfam" id="PF02837">
    <property type="entry name" value="Glyco_hydro_2_N"/>
    <property type="match status" value="1"/>
</dbReference>
<evidence type="ECO:0000256" key="1">
    <source>
        <dbReference type="ARBA" id="ARBA00007401"/>
    </source>
</evidence>
<dbReference type="InterPro" id="IPR008979">
    <property type="entry name" value="Galactose-bd-like_sf"/>
</dbReference>
<dbReference type="SUPFAM" id="SSF49785">
    <property type="entry name" value="Galactose-binding domain-like"/>
    <property type="match status" value="1"/>
</dbReference>
<dbReference type="Pfam" id="PF17132">
    <property type="entry name" value="Glyco_hydro_106"/>
    <property type="match status" value="3"/>
</dbReference>
<dbReference type="PATRIC" id="fig|641524.5.peg.5699"/>
<protein>
    <submittedName>
        <fullName evidence="3">Putative alpha-L-rhamnosidase</fullName>
    </submittedName>
</protein>
<dbReference type="PANTHER" id="PTHR36848">
    <property type="entry name" value="DNA-BINDING PROTEIN (PUTATIVE SECRETED PROTEIN)-RELATED"/>
    <property type="match status" value="1"/>
</dbReference>
<dbReference type="InterPro" id="IPR006104">
    <property type="entry name" value="Glyco_hydro_2_N"/>
</dbReference>